<sequence>PSPALSLVQCLQFSIPCFLSLLSLLPRWSSSFLSFSFFFFEIESPSVSQAGVQQRDLGLLQSPPPGFKRFLCLSLPSSWDYRCAPSGLASFCIFNRDRVLPCWPGWSRTLDLKRFACLSLPKCWDYKREPPHPATLAFFQVIKHSMVPPITGPLHLHFSLPGMLRLPPFSPVSPISESL</sequence>
<reference evidence="1" key="3">
    <citation type="submission" date="2025-08" db="UniProtKB">
        <authorList>
            <consortium name="Ensembl"/>
        </authorList>
    </citation>
    <scope>IDENTIFICATION</scope>
    <source>
        <strain evidence="1">17573</strain>
    </source>
</reference>
<evidence type="ECO:0000313" key="1">
    <source>
        <dbReference type="Ensembl" id="ENSMMUP00000072108.1"/>
    </source>
</evidence>
<keyword evidence="2" id="KW-1185">Reference proteome</keyword>
<evidence type="ECO:0000313" key="2">
    <source>
        <dbReference type="Proteomes" id="UP000006718"/>
    </source>
</evidence>
<dbReference type="PANTHER" id="PTHR46254">
    <property type="entry name" value="PROTEIN GVQW1-RELATED"/>
    <property type="match status" value="1"/>
</dbReference>
<dbReference type="GeneTree" id="ENSGT00940000161627"/>
<reference evidence="1" key="2">
    <citation type="submission" date="2019-01" db="EMBL/GenBank/DDBJ databases">
        <authorList>
            <person name="Graves T."/>
            <person name="Eichler E.E."/>
            <person name="Wilson R.K."/>
        </authorList>
    </citation>
    <scope>NUCLEOTIDE SEQUENCE [LARGE SCALE GENOMIC DNA]</scope>
    <source>
        <strain evidence="1">17573</strain>
    </source>
</reference>
<name>A0A5F8A422_MACMU</name>
<dbReference type="PANTHER" id="PTHR46254:SF7">
    <property type="entry name" value="PI4-KINASE N-TERMINAL DOMAIN-CONTAINING PROTEIN"/>
    <property type="match status" value="1"/>
</dbReference>
<dbReference type="Proteomes" id="UP000006718">
    <property type="component" value="Chromosome 14"/>
</dbReference>
<dbReference type="VEuPathDB" id="HostDB:ENSMMUG00000053780"/>
<proteinExistence type="predicted"/>
<organism evidence="1 2">
    <name type="scientific">Macaca mulatta</name>
    <name type="common">Rhesus macaque</name>
    <dbReference type="NCBI Taxonomy" id="9544"/>
    <lineage>
        <taxon>Eukaryota</taxon>
        <taxon>Metazoa</taxon>
        <taxon>Chordata</taxon>
        <taxon>Craniata</taxon>
        <taxon>Vertebrata</taxon>
        <taxon>Euteleostomi</taxon>
        <taxon>Mammalia</taxon>
        <taxon>Eutheria</taxon>
        <taxon>Euarchontoglires</taxon>
        <taxon>Primates</taxon>
        <taxon>Haplorrhini</taxon>
        <taxon>Catarrhini</taxon>
        <taxon>Cercopithecidae</taxon>
        <taxon>Cercopithecinae</taxon>
        <taxon>Macaca</taxon>
    </lineage>
</organism>
<dbReference type="Ensembl" id="ENSMMUT00000083591.1">
    <property type="protein sequence ID" value="ENSMMUP00000072108.1"/>
    <property type="gene ID" value="ENSMMUG00000053780.1"/>
</dbReference>
<accession>A0A5F8A422</accession>
<reference evidence="2" key="1">
    <citation type="journal article" date="2007" name="Science">
        <title>Evolutionary and biomedical insights from the rhesus macaque genome.</title>
        <authorList>
            <person name="Gibbs R.A."/>
            <person name="Rogers J."/>
            <person name="Katze M.G."/>
            <person name="Bumgarner R."/>
            <person name="Weinstock G.M."/>
            <person name="Mardis E.R."/>
            <person name="Remington K.A."/>
            <person name="Strausberg R.L."/>
            <person name="Venter J.C."/>
            <person name="Wilson R.K."/>
            <person name="Batzer M.A."/>
            <person name="Bustamante C.D."/>
            <person name="Eichler E.E."/>
            <person name="Hahn M.W."/>
            <person name="Hardison R.C."/>
            <person name="Makova K.D."/>
            <person name="Miller W."/>
            <person name="Milosavljevic A."/>
            <person name="Palermo R.E."/>
            <person name="Siepel A."/>
            <person name="Sikela J.M."/>
            <person name="Attaway T."/>
            <person name="Bell S."/>
            <person name="Bernard K.E."/>
            <person name="Buhay C.J."/>
            <person name="Chandrabose M.N."/>
            <person name="Dao M."/>
            <person name="Davis C."/>
            <person name="Delehaunty K.D."/>
            <person name="Ding Y."/>
            <person name="Dinh H.H."/>
            <person name="Dugan-Rocha S."/>
            <person name="Fulton L.A."/>
            <person name="Gabisi R.A."/>
            <person name="Garner T.T."/>
            <person name="Godfrey J."/>
            <person name="Hawes A.C."/>
            <person name="Hernandez J."/>
            <person name="Hines S."/>
            <person name="Holder M."/>
            <person name="Hume J."/>
            <person name="Jhangiani S.N."/>
            <person name="Joshi V."/>
            <person name="Khan Z.M."/>
            <person name="Kirkness E.F."/>
            <person name="Cree A."/>
            <person name="Fowler R.G."/>
            <person name="Lee S."/>
            <person name="Lewis L.R."/>
            <person name="Li Z."/>
            <person name="Liu Y.-S."/>
            <person name="Moore S.M."/>
            <person name="Muzny D."/>
            <person name="Nazareth L.V."/>
            <person name="Ngo D.N."/>
            <person name="Okwuonu G.O."/>
            <person name="Pai G."/>
            <person name="Parker D."/>
            <person name="Paul H.A."/>
            <person name="Pfannkoch C."/>
            <person name="Pohl C.S."/>
            <person name="Rogers Y.-H.C."/>
            <person name="Ruiz S.J."/>
            <person name="Sabo A."/>
            <person name="Santibanez J."/>
            <person name="Schneider B.W."/>
            <person name="Smith S.M."/>
            <person name="Sodergren E."/>
            <person name="Svatek A.F."/>
            <person name="Utterback T.R."/>
            <person name="Vattathil S."/>
            <person name="Warren W."/>
            <person name="White C.S."/>
            <person name="Chinwalla A.T."/>
            <person name="Feng Y."/>
            <person name="Halpern A.L."/>
            <person name="Hillier L.W."/>
            <person name="Huang X."/>
            <person name="Minx P."/>
            <person name="Nelson J.O."/>
            <person name="Pepin K.H."/>
            <person name="Qin X."/>
            <person name="Sutton G.G."/>
            <person name="Venter E."/>
            <person name="Walenz B.P."/>
            <person name="Wallis J.W."/>
            <person name="Worley K.C."/>
            <person name="Yang S.-P."/>
            <person name="Jones S.M."/>
            <person name="Marra M.A."/>
            <person name="Rocchi M."/>
            <person name="Schein J.E."/>
            <person name="Baertsch R."/>
            <person name="Clarke L."/>
            <person name="Csuros M."/>
            <person name="Glasscock J."/>
            <person name="Harris R.A."/>
            <person name="Havlak P."/>
            <person name="Jackson A.R."/>
            <person name="Jiang H."/>
            <person name="Liu Y."/>
            <person name="Messina D.N."/>
            <person name="Shen Y."/>
            <person name="Song H.X.-Z."/>
            <person name="Wylie T."/>
            <person name="Zhang L."/>
            <person name="Birney E."/>
            <person name="Han K."/>
            <person name="Konkel M.K."/>
            <person name="Lee J."/>
            <person name="Smit A.F.A."/>
            <person name="Ullmer B."/>
            <person name="Wang H."/>
            <person name="Xing J."/>
            <person name="Burhans R."/>
            <person name="Cheng Z."/>
            <person name="Karro J.E."/>
            <person name="Ma J."/>
            <person name="Raney B."/>
            <person name="She X."/>
            <person name="Cox M.J."/>
            <person name="Demuth J.P."/>
            <person name="Dumas L.J."/>
            <person name="Han S.-G."/>
            <person name="Hopkins J."/>
            <person name="Karimpour-Fard A."/>
            <person name="Kim Y.H."/>
            <person name="Pollack J.R."/>
            <person name="Vinar T."/>
            <person name="Addo-Quaye C."/>
            <person name="Degenhardt J."/>
            <person name="Denby A."/>
            <person name="Hubisz M.J."/>
            <person name="Indap A."/>
            <person name="Kosiol C."/>
            <person name="Lahn B.T."/>
            <person name="Lawson H.A."/>
            <person name="Marklein A."/>
            <person name="Nielsen R."/>
            <person name="Vallender E.J."/>
            <person name="Clark A.G."/>
            <person name="Ferguson B."/>
            <person name="Hernandez R.D."/>
            <person name="Hirani K."/>
            <person name="Kehrer-Sawatzki H."/>
            <person name="Kolb J."/>
            <person name="Patil S."/>
            <person name="Pu L.-L."/>
            <person name="Ren Y."/>
            <person name="Smith D.G."/>
            <person name="Wheeler D.A."/>
            <person name="Schenck I."/>
            <person name="Ball E.V."/>
            <person name="Chen R."/>
            <person name="Cooper D.N."/>
            <person name="Giardine B."/>
            <person name="Hsu F."/>
            <person name="Kent W.J."/>
            <person name="Lesk A."/>
            <person name="Nelson D.L."/>
            <person name="O'brien W.E."/>
            <person name="Pruefer K."/>
            <person name="Stenson P.D."/>
            <person name="Wallace J.C."/>
            <person name="Ke H."/>
            <person name="Liu X.-M."/>
            <person name="Wang P."/>
            <person name="Xiang A.P."/>
            <person name="Yang F."/>
            <person name="Barber G.P."/>
            <person name="Haussler D."/>
            <person name="Karolchik D."/>
            <person name="Kern A.D."/>
            <person name="Kuhn R.M."/>
            <person name="Smith K.E."/>
            <person name="Zwieg A.S."/>
        </authorList>
    </citation>
    <scope>NUCLEOTIDE SEQUENCE [LARGE SCALE GENOMIC DNA]</scope>
    <source>
        <strain evidence="2">17573</strain>
    </source>
</reference>
<dbReference type="InParanoid" id="A0A5F8A422"/>
<protein>
    <submittedName>
        <fullName evidence="1">Uncharacterized protein</fullName>
    </submittedName>
</protein>
<dbReference type="AlphaFoldDB" id="A0A5F8A422"/>
<reference evidence="1" key="4">
    <citation type="submission" date="2025-09" db="UniProtKB">
        <authorList>
            <consortium name="Ensembl"/>
        </authorList>
    </citation>
    <scope>IDENTIFICATION</scope>
    <source>
        <strain evidence="1">17573</strain>
    </source>
</reference>